<feature type="transmembrane region" description="Helical" evidence="1">
    <location>
        <begin position="187"/>
        <end position="208"/>
    </location>
</feature>
<dbReference type="Pfam" id="PF06724">
    <property type="entry name" value="DUF1206"/>
    <property type="match status" value="2"/>
</dbReference>
<organism evidence="3 4">
    <name type="scientific">Pseudohoeflea coraliihabitans</name>
    <dbReference type="NCBI Taxonomy" id="2860393"/>
    <lineage>
        <taxon>Bacteria</taxon>
        <taxon>Pseudomonadati</taxon>
        <taxon>Pseudomonadota</taxon>
        <taxon>Alphaproteobacteria</taxon>
        <taxon>Hyphomicrobiales</taxon>
        <taxon>Rhizobiaceae</taxon>
        <taxon>Pseudohoeflea</taxon>
    </lineage>
</organism>
<comment type="caution">
    <text evidence="3">The sequence shown here is derived from an EMBL/GenBank/DDBJ whole genome shotgun (WGS) entry which is preliminary data.</text>
</comment>
<gene>
    <name evidence="3" type="ORF">KY465_13225</name>
</gene>
<feature type="transmembrane region" description="Helical" evidence="1">
    <location>
        <begin position="21"/>
        <end position="38"/>
    </location>
</feature>
<dbReference type="InterPro" id="IPR009597">
    <property type="entry name" value="DUF1206"/>
</dbReference>
<feature type="transmembrane region" description="Helical" evidence="1">
    <location>
        <begin position="92"/>
        <end position="113"/>
    </location>
</feature>
<dbReference type="EMBL" id="JAHWQX010000003">
    <property type="protein sequence ID" value="MBW3098241.1"/>
    <property type="molecule type" value="Genomic_DNA"/>
</dbReference>
<feature type="transmembrane region" description="Helical" evidence="1">
    <location>
        <begin position="146"/>
        <end position="166"/>
    </location>
</feature>
<keyword evidence="1" id="KW-0812">Transmembrane</keyword>
<evidence type="ECO:0000313" key="3">
    <source>
        <dbReference type="EMBL" id="MBW3098241.1"/>
    </source>
</evidence>
<proteinExistence type="predicted"/>
<feature type="domain" description="DUF1206" evidence="2">
    <location>
        <begin position="14"/>
        <end position="79"/>
    </location>
</feature>
<dbReference type="Proteomes" id="UP001430804">
    <property type="component" value="Unassembled WGS sequence"/>
</dbReference>
<sequence>MKKHRTVIEHLARAGYTSRGIVYLIIGIFALLAAIGAGENKDSEGALQNLLSQPFGTILVALMIVGLIGYAMWRLIQSLADADDHGTSAKGLAVRAGLLTSAVVYSTLALFAISQIGLFSGGGGGGSGSGGGFAQTMTSFVGARPVALILAAIFLIVGGAHLWKAVKMKFEEHFVAQESTMKVLRPIAVSGLIARGMVFFILAFLLFYRGAEAGENGSSPPNIKDAMSFLQGLPMGSVLLGAMGIGIILFAVYSFCEAIWRRVNVGEAL</sequence>
<keyword evidence="1" id="KW-1133">Transmembrane helix</keyword>
<protein>
    <submittedName>
        <fullName evidence="3">DUF1206 domain-containing protein</fullName>
    </submittedName>
</protein>
<evidence type="ECO:0000256" key="1">
    <source>
        <dbReference type="SAM" id="Phobius"/>
    </source>
</evidence>
<accession>A0ABS6WQI6</accession>
<dbReference type="RefSeq" id="WP_219202158.1">
    <property type="nucleotide sequence ID" value="NZ_JAHWQX010000003.1"/>
</dbReference>
<reference evidence="3" key="1">
    <citation type="submission" date="2021-07" db="EMBL/GenBank/DDBJ databases">
        <title>Pseudohoeflea marina sp. nov. a polyhydroxyalcanoate-producing bacterium.</title>
        <authorList>
            <person name="Zheng W."/>
            <person name="Yu S."/>
            <person name="Huang Y."/>
        </authorList>
    </citation>
    <scope>NUCLEOTIDE SEQUENCE</scope>
    <source>
        <strain evidence="3">DP4N28-3</strain>
    </source>
</reference>
<feature type="transmembrane region" description="Helical" evidence="1">
    <location>
        <begin position="50"/>
        <end position="71"/>
    </location>
</feature>
<feature type="domain" description="DUF1206" evidence="2">
    <location>
        <begin position="191"/>
        <end position="261"/>
    </location>
</feature>
<evidence type="ECO:0000259" key="2">
    <source>
        <dbReference type="Pfam" id="PF06724"/>
    </source>
</evidence>
<keyword evidence="1" id="KW-0472">Membrane</keyword>
<evidence type="ECO:0000313" key="4">
    <source>
        <dbReference type="Proteomes" id="UP001430804"/>
    </source>
</evidence>
<name>A0ABS6WQI6_9HYPH</name>
<keyword evidence="4" id="KW-1185">Reference proteome</keyword>
<feature type="transmembrane region" description="Helical" evidence="1">
    <location>
        <begin position="228"/>
        <end position="253"/>
    </location>
</feature>